<dbReference type="InterPro" id="IPR039426">
    <property type="entry name" value="TonB-dep_rcpt-like"/>
</dbReference>
<dbReference type="GO" id="GO:0009279">
    <property type="term" value="C:cell outer membrane"/>
    <property type="evidence" value="ECO:0007669"/>
    <property type="project" value="UniProtKB-SubCell"/>
</dbReference>
<keyword evidence="9 10" id="KW-0998">Cell outer membrane</keyword>
<keyword evidence="6" id="KW-0798">TonB box</keyword>
<dbReference type="Pfam" id="PF00593">
    <property type="entry name" value="TonB_dep_Rec_b-barrel"/>
    <property type="match status" value="1"/>
</dbReference>
<feature type="non-terminal residue" evidence="12">
    <location>
        <position position="1"/>
    </location>
</feature>
<dbReference type="GO" id="GO:0044718">
    <property type="term" value="P:siderophore transmembrane transport"/>
    <property type="evidence" value="ECO:0007669"/>
    <property type="project" value="TreeGrafter"/>
</dbReference>
<keyword evidence="4 10" id="KW-0812">Transmembrane</keyword>
<accession>A0A1V9V9E2</accession>
<comment type="caution">
    <text evidence="12">The sequence shown here is derived from an EMBL/GenBank/DDBJ whole genome shotgun (WGS) entry which is preliminary data.</text>
</comment>
<dbReference type="Gene3D" id="2.40.170.20">
    <property type="entry name" value="TonB-dependent receptor, beta-barrel domain"/>
    <property type="match status" value="1"/>
</dbReference>
<evidence type="ECO:0000256" key="4">
    <source>
        <dbReference type="ARBA" id="ARBA00022692"/>
    </source>
</evidence>
<dbReference type="SUPFAM" id="SSF56935">
    <property type="entry name" value="Porins"/>
    <property type="match status" value="1"/>
</dbReference>
<evidence type="ECO:0000256" key="9">
    <source>
        <dbReference type="ARBA" id="ARBA00023237"/>
    </source>
</evidence>
<evidence type="ECO:0000256" key="2">
    <source>
        <dbReference type="ARBA" id="ARBA00022448"/>
    </source>
</evidence>
<evidence type="ECO:0000313" key="12">
    <source>
        <dbReference type="EMBL" id="OQR40686.1"/>
    </source>
</evidence>
<evidence type="ECO:0000256" key="6">
    <source>
        <dbReference type="ARBA" id="ARBA00023077"/>
    </source>
</evidence>
<comment type="subcellular location">
    <subcellularLocation>
        <location evidence="1 10">Cell outer membrane</location>
        <topology evidence="1 10">Multi-pass membrane protein</topology>
    </subcellularLocation>
</comment>
<dbReference type="Proteomes" id="UP000192599">
    <property type="component" value="Unassembled WGS sequence"/>
</dbReference>
<proteinExistence type="inferred from homology"/>
<evidence type="ECO:0000256" key="3">
    <source>
        <dbReference type="ARBA" id="ARBA00022452"/>
    </source>
</evidence>
<dbReference type="InterPro" id="IPR000531">
    <property type="entry name" value="Beta-barrel_TonB"/>
</dbReference>
<evidence type="ECO:0000256" key="5">
    <source>
        <dbReference type="ARBA" id="ARBA00022729"/>
    </source>
</evidence>
<dbReference type="EMBL" id="LNTC01000253">
    <property type="protein sequence ID" value="OQR40686.1"/>
    <property type="molecule type" value="Genomic_DNA"/>
</dbReference>
<gene>
    <name evidence="12" type="ORF">AS859_10185</name>
</gene>
<evidence type="ECO:0000256" key="1">
    <source>
        <dbReference type="ARBA" id="ARBA00004571"/>
    </source>
</evidence>
<evidence type="ECO:0000313" key="13">
    <source>
        <dbReference type="Proteomes" id="UP000192599"/>
    </source>
</evidence>
<keyword evidence="7 10" id="KW-0472">Membrane</keyword>
<reference evidence="12 13" key="1">
    <citation type="submission" date="2017-04" db="EMBL/GenBank/DDBJ databases">
        <title>Accumulation and expression of multiple antibiotic resistance genes in Arcobacter cryaerophilus that thrives in sewage.</title>
        <authorList>
            <person name="Millar J.A."/>
            <person name="Raghavan R."/>
        </authorList>
    </citation>
    <scope>NUCLEOTIDE SEQUENCE [LARGE SCALE GENOMIC DNA]</scope>
    <source>
        <strain evidence="12 13">AZT-1</strain>
    </source>
</reference>
<dbReference type="AlphaFoldDB" id="A0A1V9V9E2"/>
<organism evidence="12 13">
    <name type="scientific">Aliarcobacter cryaerophilus</name>
    <dbReference type="NCBI Taxonomy" id="28198"/>
    <lineage>
        <taxon>Bacteria</taxon>
        <taxon>Pseudomonadati</taxon>
        <taxon>Campylobacterota</taxon>
        <taxon>Epsilonproteobacteria</taxon>
        <taxon>Campylobacterales</taxon>
        <taxon>Arcobacteraceae</taxon>
        <taxon>Aliarcobacter</taxon>
    </lineage>
</organism>
<evidence type="ECO:0000256" key="7">
    <source>
        <dbReference type="ARBA" id="ARBA00023136"/>
    </source>
</evidence>
<comment type="similarity">
    <text evidence="10">Belongs to the TonB-dependent receptor family.</text>
</comment>
<name>A0A1V9V9E2_9BACT</name>
<keyword evidence="3 10" id="KW-1134">Transmembrane beta strand</keyword>
<protein>
    <submittedName>
        <fullName evidence="12">TonB-dependent receptor</fullName>
    </submittedName>
</protein>
<dbReference type="PROSITE" id="PS52016">
    <property type="entry name" value="TONB_DEPENDENT_REC_3"/>
    <property type="match status" value="1"/>
</dbReference>
<evidence type="ECO:0000259" key="11">
    <source>
        <dbReference type="Pfam" id="PF00593"/>
    </source>
</evidence>
<dbReference type="PANTHER" id="PTHR30069">
    <property type="entry name" value="TONB-DEPENDENT OUTER MEMBRANE RECEPTOR"/>
    <property type="match status" value="1"/>
</dbReference>
<feature type="domain" description="TonB-dependent receptor-like beta-barrel" evidence="11">
    <location>
        <begin position="22"/>
        <end position="314"/>
    </location>
</feature>
<dbReference type="InterPro" id="IPR036942">
    <property type="entry name" value="Beta-barrel_TonB_sf"/>
</dbReference>
<keyword evidence="2 10" id="KW-0813">Transport</keyword>
<sequence length="351" mass="39731">VNKKFSANVKIDNIESITTYALNNSNLLTFGLDYRKETRDSAAINPNPQSSDFVQKTIEYKSVYLQDEIELTDSLNATIGARYDDISNANSKATFQAGVVQKLGENTRVRANYASGYRAPDIAELYVVAPLFKDGKRYGAEVINNFKTTAYDLKPEKSDTFELALANNFGNFNSEVVLFKTIVKDKIESVPYGTGGAKYYTSENLEKVNINGVELNMDYKLNDSFDTTFNLTYLDTEDKSTNKELTYTPNLSASLNLNYKIIDPLSLNTNIRYIGRQYEDSSNNDKVEDYTLVDLGLSYDITKNFTLYGGIDNIFNRKVDTNVDINVGTYYFTGLRLKNANKREDRIYKNL</sequence>
<evidence type="ECO:0000256" key="10">
    <source>
        <dbReference type="PROSITE-ProRule" id="PRU01360"/>
    </source>
</evidence>
<dbReference type="GO" id="GO:0015344">
    <property type="term" value="F:siderophore uptake transmembrane transporter activity"/>
    <property type="evidence" value="ECO:0007669"/>
    <property type="project" value="TreeGrafter"/>
</dbReference>
<keyword evidence="5" id="KW-0732">Signal</keyword>
<dbReference type="PANTHER" id="PTHR30069:SF29">
    <property type="entry name" value="HEMOGLOBIN AND HEMOGLOBIN-HAPTOGLOBIN-BINDING PROTEIN 1-RELATED"/>
    <property type="match status" value="1"/>
</dbReference>
<evidence type="ECO:0000256" key="8">
    <source>
        <dbReference type="ARBA" id="ARBA00023170"/>
    </source>
</evidence>
<keyword evidence="8 12" id="KW-0675">Receptor</keyword>